<organism evidence="1 2">
    <name type="scientific">Dreissena polymorpha</name>
    <name type="common">Zebra mussel</name>
    <name type="synonym">Mytilus polymorpha</name>
    <dbReference type="NCBI Taxonomy" id="45954"/>
    <lineage>
        <taxon>Eukaryota</taxon>
        <taxon>Metazoa</taxon>
        <taxon>Spiralia</taxon>
        <taxon>Lophotrochozoa</taxon>
        <taxon>Mollusca</taxon>
        <taxon>Bivalvia</taxon>
        <taxon>Autobranchia</taxon>
        <taxon>Heteroconchia</taxon>
        <taxon>Euheterodonta</taxon>
        <taxon>Imparidentia</taxon>
        <taxon>Neoheterodontei</taxon>
        <taxon>Myida</taxon>
        <taxon>Dreissenoidea</taxon>
        <taxon>Dreissenidae</taxon>
        <taxon>Dreissena</taxon>
    </lineage>
</organism>
<comment type="caution">
    <text evidence="1">The sequence shown here is derived from an EMBL/GenBank/DDBJ whole genome shotgun (WGS) entry which is preliminary data.</text>
</comment>
<dbReference type="EMBL" id="JAIWYP010000003">
    <property type="protein sequence ID" value="KAH3849031.1"/>
    <property type="molecule type" value="Genomic_DNA"/>
</dbReference>
<evidence type="ECO:0000313" key="2">
    <source>
        <dbReference type="Proteomes" id="UP000828390"/>
    </source>
</evidence>
<gene>
    <name evidence="1" type="ORF">DPMN_091416</name>
</gene>
<keyword evidence="2" id="KW-1185">Reference proteome</keyword>
<protein>
    <submittedName>
        <fullName evidence="1">Uncharacterized protein</fullName>
    </submittedName>
</protein>
<dbReference type="Proteomes" id="UP000828390">
    <property type="component" value="Unassembled WGS sequence"/>
</dbReference>
<proteinExistence type="predicted"/>
<evidence type="ECO:0000313" key="1">
    <source>
        <dbReference type="EMBL" id="KAH3849031.1"/>
    </source>
</evidence>
<reference evidence="1" key="2">
    <citation type="submission" date="2020-11" db="EMBL/GenBank/DDBJ databases">
        <authorList>
            <person name="McCartney M.A."/>
            <person name="Auch B."/>
            <person name="Kono T."/>
            <person name="Mallez S."/>
            <person name="Becker A."/>
            <person name="Gohl D.M."/>
            <person name="Silverstein K.A.T."/>
            <person name="Koren S."/>
            <person name="Bechman K.B."/>
            <person name="Herman A."/>
            <person name="Abrahante J.E."/>
            <person name="Garbe J."/>
        </authorList>
    </citation>
    <scope>NUCLEOTIDE SEQUENCE</scope>
    <source>
        <strain evidence="1">Duluth1</strain>
        <tissue evidence="1">Whole animal</tissue>
    </source>
</reference>
<sequence length="190" mass="21966">MFTYIKFRDYFHEDNKQTRIIINLTVLCLQSIRTIANCTHRRYNHVPAMEQSSCFVRTASTPAGNFTNSGTFASKMLLTYAQTGLTVACDRSVLSPTVSWRSPLATYLRFPGRRFYINRPFNNCPDDRTYIAVLTDKPERKCQYDQRESYPQFIYSKLNGSGNPMLTEEFSTADKFVIRARYSIDAIDTI</sequence>
<reference evidence="1" key="1">
    <citation type="journal article" date="2019" name="bioRxiv">
        <title>The Genome of the Zebra Mussel, Dreissena polymorpha: A Resource for Invasive Species Research.</title>
        <authorList>
            <person name="McCartney M.A."/>
            <person name="Auch B."/>
            <person name="Kono T."/>
            <person name="Mallez S."/>
            <person name="Zhang Y."/>
            <person name="Obille A."/>
            <person name="Becker A."/>
            <person name="Abrahante J.E."/>
            <person name="Garbe J."/>
            <person name="Badalamenti J.P."/>
            <person name="Herman A."/>
            <person name="Mangelson H."/>
            <person name="Liachko I."/>
            <person name="Sullivan S."/>
            <person name="Sone E.D."/>
            <person name="Koren S."/>
            <person name="Silverstein K.A.T."/>
            <person name="Beckman K.B."/>
            <person name="Gohl D.M."/>
        </authorList>
    </citation>
    <scope>NUCLEOTIDE SEQUENCE</scope>
    <source>
        <strain evidence="1">Duluth1</strain>
        <tissue evidence="1">Whole animal</tissue>
    </source>
</reference>
<accession>A0A9D4QZ41</accession>
<name>A0A9D4QZ41_DREPO</name>
<dbReference type="AlphaFoldDB" id="A0A9D4QZ41"/>